<evidence type="ECO:0000313" key="2">
    <source>
        <dbReference type="Proteomes" id="UP000315388"/>
    </source>
</evidence>
<name>A0A502BI83_9HYPH</name>
<sequence length="107" mass="11689">MAKLGYVNRKSNGTFVGRLQTLTLDVEIMLVPIDKTSTDAPDYRVVSGLAEVGAAWTKRSKATGSDYISISIDTPELPRRINATLGRAPGSEDPDTFSIIWNRPKAH</sequence>
<accession>A0A502BI83</accession>
<organism evidence="1 2">
    <name type="scientific">Brucella gallinifaecis</name>
    <dbReference type="NCBI Taxonomy" id="215590"/>
    <lineage>
        <taxon>Bacteria</taxon>
        <taxon>Pseudomonadati</taxon>
        <taxon>Pseudomonadota</taxon>
        <taxon>Alphaproteobacteria</taxon>
        <taxon>Hyphomicrobiales</taxon>
        <taxon>Brucellaceae</taxon>
        <taxon>Brucella/Ochrobactrum group</taxon>
        <taxon>Brucella</taxon>
    </lineage>
</organism>
<gene>
    <name evidence="1" type="ORF">FHY56_17415</name>
</gene>
<dbReference type="OrthoDB" id="9800788at2"/>
<proteinExistence type="predicted"/>
<dbReference type="Pfam" id="PF05284">
    <property type="entry name" value="DUF736"/>
    <property type="match status" value="1"/>
</dbReference>
<protein>
    <submittedName>
        <fullName evidence="1">DUF736 domain-containing protein</fullName>
    </submittedName>
</protein>
<keyword evidence="2" id="KW-1185">Reference proteome</keyword>
<dbReference type="EMBL" id="VEWJ01000027">
    <property type="protein sequence ID" value="TPF73894.1"/>
    <property type="molecule type" value="Genomic_DNA"/>
</dbReference>
<dbReference type="Proteomes" id="UP000315388">
    <property type="component" value="Unassembled WGS sequence"/>
</dbReference>
<evidence type="ECO:0000313" key="1">
    <source>
        <dbReference type="EMBL" id="TPF73894.1"/>
    </source>
</evidence>
<dbReference type="RefSeq" id="WP_140906389.1">
    <property type="nucleotide sequence ID" value="NZ_JBHTMD010000015.1"/>
</dbReference>
<dbReference type="InterPro" id="IPR007948">
    <property type="entry name" value="DUF736"/>
</dbReference>
<comment type="caution">
    <text evidence="1">The sequence shown here is derived from an EMBL/GenBank/DDBJ whole genome shotgun (WGS) entry which is preliminary data.</text>
</comment>
<reference evidence="1 2" key="1">
    <citation type="journal article" date="2003" name="Int. J. Syst. Evol. Microbiol.">
        <title>Towards a standardized format for the description of a novel species (of an established genus): Ochrobactrum gallinifaecis sp. nov.</title>
        <authorList>
            <person name="Kampfer P."/>
            <person name="Buczolits S."/>
            <person name="Albrecht A."/>
            <person name="Busse H.J."/>
            <person name="Stackebrandt E."/>
        </authorList>
    </citation>
    <scope>NUCLEOTIDE SEQUENCE [LARGE SCALE GENOMIC DNA]</scope>
    <source>
        <strain evidence="1 2">ISO 196</strain>
    </source>
</reference>
<dbReference type="AlphaFoldDB" id="A0A502BI83"/>